<dbReference type="PANTHER" id="PTHR35008">
    <property type="entry name" value="BLL4482 PROTEIN-RELATED"/>
    <property type="match status" value="1"/>
</dbReference>
<dbReference type="EMBL" id="LUTU01000011">
    <property type="protein sequence ID" value="OAJ66951.1"/>
    <property type="molecule type" value="Genomic_DNA"/>
</dbReference>
<accession>A0A1B6VIA0</accession>
<evidence type="ECO:0000256" key="4">
    <source>
        <dbReference type="PROSITE-ProRule" id="PRU00433"/>
    </source>
</evidence>
<dbReference type="Gene3D" id="1.10.760.10">
    <property type="entry name" value="Cytochrome c-like domain"/>
    <property type="match status" value="1"/>
</dbReference>
<dbReference type="InterPro" id="IPR036909">
    <property type="entry name" value="Cyt_c-like_dom_sf"/>
</dbReference>
<dbReference type="GO" id="GO:0009055">
    <property type="term" value="F:electron transfer activity"/>
    <property type="evidence" value="ECO:0007669"/>
    <property type="project" value="InterPro"/>
</dbReference>
<keyword evidence="2 4" id="KW-0479">Metal-binding</keyword>
<dbReference type="PANTHER" id="PTHR35008:SF4">
    <property type="entry name" value="BLL4482 PROTEIN"/>
    <property type="match status" value="1"/>
</dbReference>
<name>A0A1B6VIA0_9PROT</name>
<dbReference type="SUPFAM" id="SSF46626">
    <property type="entry name" value="Cytochrome c"/>
    <property type="match status" value="1"/>
</dbReference>
<reference evidence="7 8" key="1">
    <citation type="submission" date="2016-03" db="EMBL/GenBank/DDBJ databases">
        <title>Draft genome sequence of Gluconobacter cerinus strain CECT 9110.</title>
        <authorList>
            <person name="Sainz F."/>
            <person name="Mas A."/>
            <person name="Torija M.J."/>
        </authorList>
    </citation>
    <scope>NUCLEOTIDE SEQUENCE [LARGE SCALE GENOMIC DNA]</scope>
    <source>
        <strain evidence="7 8">CECT 9110</strain>
    </source>
</reference>
<dbReference type="OrthoDB" id="70223at2"/>
<evidence type="ECO:0000256" key="1">
    <source>
        <dbReference type="ARBA" id="ARBA00022617"/>
    </source>
</evidence>
<proteinExistence type="predicted"/>
<dbReference type="GO" id="GO:0046872">
    <property type="term" value="F:metal ion binding"/>
    <property type="evidence" value="ECO:0007669"/>
    <property type="project" value="UniProtKB-KW"/>
</dbReference>
<feature type="domain" description="Cytochrome c" evidence="6">
    <location>
        <begin position="16"/>
        <end position="109"/>
    </location>
</feature>
<sequence>MKRIAFLGCLALACCGKKPAGQAVYGPNCGICHHGGSGMPGETPPLVGRVDFIAQTPEGRHYLANVLLNGLRGSFTTQGYRYNYSMPAYRDRLTDQQIADTLNWLIARGNIKPSPTITPAEVASARAQQGDPAASYQERQLLEQKQPLP</sequence>
<evidence type="ECO:0000313" key="8">
    <source>
        <dbReference type="Proteomes" id="UP000077786"/>
    </source>
</evidence>
<dbReference type="AlphaFoldDB" id="A0A1B6VIA0"/>
<dbReference type="GO" id="GO:0020037">
    <property type="term" value="F:heme binding"/>
    <property type="evidence" value="ECO:0007669"/>
    <property type="project" value="InterPro"/>
</dbReference>
<organism evidence="7 8">
    <name type="scientific">Gluconobacter cerinus</name>
    <dbReference type="NCBI Taxonomy" id="38307"/>
    <lineage>
        <taxon>Bacteria</taxon>
        <taxon>Pseudomonadati</taxon>
        <taxon>Pseudomonadota</taxon>
        <taxon>Alphaproteobacteria</taxon>
        <taxon>Acetobacterales</taxon>
        <taxon>Acetobacteraceae</taxon>
        <taxon>Gluconobacter</taxon>
    </lineage>
</organism>
<gene>
    <name evidence="7" type="ORF">A0123_02328</name>
</gene>
<protein>
    <submittedName>
        <fullName evidence="7">Cytochrome c class I</fullName>
    </submittedName>
</protein>
<keyword evidence="1 4" id="KW-0349">Heme</keyword>
<dbReference type="InterPro" id="IPR051459">
    <property type="entry name" value="Cytochrome_c-type_DH"/>
</dbReference>
<keyword evidence="3 4" id="KW-0408">Iron</keyword>
<feature type="region of interest" description="Disordered" evidence="5">
    <location>
        <begin position="120"/>
        <end position="149"/>
    </location>
</feature>
<evidence type="ECO:0000259" key="6">
    <source>
        <dbReference type="PROSITE" id="PS51007"/>
    </source>
</evidence>
<evidence type="ECO:0000256" key="3">
    <source>
        <dbReference type="ARBA" id="ARBA00023004"/>
    </source>
</evidence>
<dbReference type="PROSITE" id="PS51007">
    <property type="entry name" value="CYTC"/>
    <property type="match status" value="1"/>
</dbReference>
<dbReference type="Proteomes" id="UP000077786">
    <property type="component" value="Unassembled WGS sequence"/>
</dbReference>
<comment type="caution">
    <text evidence="7">The sequence shown here is derived from an EMBL/GenBank/DDBJ whole genome shotgun (WGS) entry which is preliminary data.</text>
</comment>
<dbReference type="PATRIC" id="fig|38307.3.peg.2428"/>
<evidence type="ECO:0000256" key="5">
    <source>
        <dbReference type="SAM" id="MobiDB-lite"/>
    </source>
</evidence>
<evidence type="ECO:0000313" key="7">
    <source>
        <dbReference type="EMBL" id="OAJ66951.1"/>
    </source>
</evidence>
<dbReference type="Pfam" id="PF13442">
    <property type="entry name" value="Cytochrome_CBB3"/>
    <property type="match status" value="1"/>
</dbReference>
<dbReference type="InterPro" id="IPR009056">
    <property type="entry name" value="Cyt_c-like_dom"/>
</dbReference>
<evidence type="ECO:0000256" key="2">
    <source>
        <dbReference type="ARBA" id="ARBA00022723"/>
    </source>
</evidence>
<dbReference type="RefSeq" id="WP_064274981.1">
    <property type="nucleotide sequence ID" value="NZ_JAERLG010000006.1"/>
</dbReference>